<keyword evidence="2" id="KW-0479">Metal-binding</keyword>
<dbReference type="Gene3D" id="2.60.120.650">
    <property type="entry name" value="Cupin"/>
    <property type="match status" value="1"/>
</dbReference>
<evidence type="ECO:0000256" key="2">
    <source>
        <dbReference type="ARBA" id="ARBA00022723"/>
    </source>
</evidence>
<gene>
    <name evidence="5" type="ORF">MNBD_GAMMA06-2120</name>
</gene>
<dbReference type="PANTHER" id="PTHR13096:SF8">
    <property type="entry name" value="RIBOSOMAL OXYGENASE 1"/>
    <property type="match status" value="1"/>
</dbReference>
<organism evidence="5">
    <name type="scientific">hydrothermal vent metagenome</name>
    <dbReference type="NCBI Taxonomy" id="652676"/>
    <lineage>
        <taxon>unclassified sequences</taxon>
        <taxon>metagenomes</taxon>
        <taxon>ecological metagenomes</taxon>
    </lineage>
</organism>
<keyword evidence="5" id="KW-0687">Ribonucleoprotein</keyword>
<name>A0A3B0W9L6_9ZZZZ</name>
<feature type="domain" description="JmjC" evidence="4">
    <location>
        <begin position="105"/>
        <end position="234"/>
    </location>
</feature>
<keyword evidence="5" id="KW-0689">Ribosomal protein</keyword>
<sequence length="390" mass="44673">MDLENFCCLGKIGVDDFLKNYWQQKPLLIKNAFPYFTAGIKAPISADELAGLACEENVNARIVLEKDGDYPWQIEFGPFEESRFSELPESNWSLLVSDVEKHLPETKTLLKYFQFIPDWRVDDLMISYAPEGGSVGAHTDAYDVFLIQLSGQRLWKIAKNYAEETLNNVDLCILKNFIAEDEWSLNAGDMLYLPPNVAHHGIAQDNGEPCLTASVGFRAPSLKTITSDYINYLNENTHGTERYRDNTAKPPAHHAEIDDNTVSRFTDYLKQGLTLDRENISHWLGKYFSDDKTYESEIVEQFLKNYDEIEKIATHNNFIQSPYSHFLFSQNDNKAFLFVNGSSYSVSKFFAETICDDELIDFEKLQSKMKENDKNTFLQLFNAGAIITEK</sequence>
<dbReference type="GO" id="GO:0005840">
    <property type="term" value="C:ribosome"/>
    <property type="evidence" value="ECO:0007669"/>
    <property type="project" value="UniProtKB-KW"/>
</dbReference>
<comment type="cofactor">
    <cofactor evidence="1">
        <name>Fe(2+)</name>
        <dbReference type="ChEBI" id="CHEBI:29033"/>
    </cofactor>
</comment>
<reference evidence="5" key="1">
    <citation type="submission" date="2018-06" db="EMBL/GenBank/DDBJ databases">
        <authorList>
            <person name="Zhirakovskaya E."/>
        </authorList>
    </citation>
    <scope>NUCLEOTIDE SEQUENCE</scope>
</reference>
<dbReference type="EMBL" id="UOFD01000037">
    <property type="protein sequence ID" value="VAW51971.1"/>
    <property type="molecule type" value="Genomic_DNA"/>
</dbReference>
<dbReference type="GO" id="GO:0016706">
    <property type="term" value="F:2-oxoglutarate-dependent dioxygenase activity"/>
    <property type="evidence" value="ECO:0007669"/>
    <property type="project" value="TreeGrafter"/>
</dbReference>
<evidence type="ECO:0000313" key="5">
    <source>
        <dbReference type="EMBL" id="VAW51971.1"/>
    </source>
</evidence>
<dbReference type="InterPro" id="IPR039994">
    <property type="entry name" value="NO66-like"/>
</dbReference>
<dbReference type="Pfam" id="PF08007">
    <property type="entry name" value="JmjC_2"/>
    <property type="match status" value="1"/>
</dbReference>
<dbReference type="AlphaFoldDB" id="A0A3B0W9L6"/>
<evidence type="ECO:0000256" key="3">
    <source>
        <dbReference type="ARBA" id="ARBA00023004"/>
    </source>
</evidence>
<dbReference type="GO" id="GO:0046872">
    <property type="term" value="F:metal ion binding"/>
    <property type="evidence" value="ECO:0007669"/>
    <property type="project" value="UniProtKB-KW"/>
</dbReference>
<protein>
    <submittedName>
        <fullName evidence="5">LSU ribosomal protein L16p arginine hydroxylase</fullName>
    </submittedName>
</protein>
<keyword evidence="3" id="KW-0408">Iron</keyword>
<dbReference type="PROSITE" id="PS51184">
    <property type="entry name" value="JMJC"/>
    <property type="match status" value="1"/>
</dbReference>
<accession>A0A3B0W9L6</accession>
<evidence type="ECO:0000259" key="4">
    <source>
        <dbReference type="PROSITE" id="PS51184"/>
    </source>
</evidence>
<proteinExistence type="predicted"/>
<evidence type="ECO:0000256" key="1">
    <source>
        <dbReference type="ARBA" id="ARBA00001954"/>
    </source>
</evidence>
<dbReference type="InterPro" id="IPR003347">
    <property type="entry name" value="JmjC_dom"/>
</dbReference>
<dbReference type="PANTHER" id="PTHR13096">
    <property type="entry name" value="MINA53 MYC INDUCED NUCLEAR ANTIGEN"/>
    <property type="match status" value="1"/>
</dbReference>
<dbReference type="SUPFAM" id="SSF51197">
    <property type="entry name" value="Clavaminate synthase-like"/>
    <property type="match status" value="1"/>
</dbReference>
<dbReference type="Gene3D" id="3.40.366.30">
    <property type="entry name" value="50S ribosomal protein L16 arginine hydroxylase, Chain A, Domain 2"/>
    <property type="match status" value="1"/>
</dbReference>
<dbReference type="SMART" id="SM00558">
    <property type="entry name" value="JmjC"/>
    <property type="match status" value="1"/>
</dbReference>